<dbReference type="Gene3D" id="3.40.50.150">
    <property type="entry name" value="Vaccinia Virus protein VP39"/>
    <property type="match status" value="1"/>
</dbReference>
<evidence type="ECO:0000313" key="3">
    <source>
        <dbReference type="EMBL" id="AUF83386.1"/>
    </source>
</evidence>
<keyword evidence="2 3" id="KW-0808">Transferase</keyword>
<evidence type="ECO:0000256" key="2">
    <source>
        <dbReference type="ARBA" id="ARBA00022679"/>
    </source>
</evidence>
<accession>A0A2K9BJB8</accession>
<sequence length="186" mass="21568">MVVISGKYRARKLISLDSTNTRPTSARMKEDMFNILNNYFIYEGKKSLDLFAGSGALSLEGLSRGVNFAVLNDHYQPAINIINENFRGVESWEYAVYQKDYLQLLELLILKKDQFDLIYLDPPFSEIEYYFNVFEKILANNLLKNWGIVVVECAGKFDLSIANGLTLLKSKAYKNKNLYFFRLERE</sequence>
<keyword evidence="4" id="KW-1185">Reference proteome</keyword>
<proteinExistence type="predicted"/>
<reference evidence="3 4" key="1">
    <citation type="submission" date="2017-12" db="EMBL/GenBank/DDBJ databases">
        <title>Mesoplasma syrphidae YJS, Complete Genome.</title>
        <authorList>
            <person name="Knight T.F."/>
            <person name="Citino T."/>
            <person name="Rubinstein R."/>
            <person name="Neuschaefer Z."/>
        </authorList>
    </citation>
    <scope>NUCLEOTIDE SEQUENCE [LARGE SCALE GENOMIC DNA]</scope>
    <source>
        <strain evidence="3 4">YJS</strain>
    </source>
</reference>
<dbReference type="SUPFAM" id="SSF53335">
    <property type="entry name" value="S-adenosyl-L-methionine-dependent methyltransferases"/>
    <property type="match status" value="1"/>
</dbReference>
<dbReference type="Pfam" id="PF03602">
    <property type="entry name" value="Cons_hypoth95"/>
    <property type="match status" value="1"/>
</dbReference>
<dbReference type="PIRSF" id="PIRSF004553">
    <property type="entry name" value="CHP00095"/>
    <property type="match status" value="1"/>
</dbReference>
<dbReference type="EMBL" id="CP025257">
    <property type="protein sequence ID" value="AUF83386.1"/>
    <property type="molecule type" value="Genomic_DNA"/>
</dbReference>
<dbReference type="GO" id="GO:0031167">
    <property type="term" value="P:rRNA methylation"/>
    <property type="evidence" value="ECO:0007669"/>
    <property type="project" value="InterPro"/>
</dbReference>
<dbReference type="AlphaFoldDB" id="A0A2K9BJB8"/>
<dbReference type="InterPro" id="IPR002052">
    <property type="entry name" value="DNA_methylase_N6_adenine_CS"/>
</dbReference>
<dbReference type="OrthoDB" id="9803017at2"/>
<gene>
    <name evidence="3" type="primary">rsmD</name>
    <name evidence="3" type="ORF">CXP39_01015</name>
</gene>
<dbReference type="PANTHER" id="PTHR43542">
    <property type="entry name" value="METHYLTRANSFERASE"/>
    <property type="match status" value="1"/>
</dbReference>
<dbReference type="InterPro" id="IPR004398">
    <property type="entry name" value="RNA_MeTrfase_RsmD"/>
</dbReference>
<dbReference type="GO" id="GO:0003676">
    <property type="term" value="F:nucleic acid binding"/>
    <property type="evidence" value="ECO:0007669"/>
    <property type="project" value="InterPro"/>
</dbReference>
<protein>
    <submittedName>
        <fullName evidence="3">16S rRNA (Guanine(966)-N(2))-methyltransferase RsmD</fullName>
    </submittedName>
</protein>
<dbReference type="Proteomes" id="UP000233419">
    <property type="component" value="Chromosome"/>
</dbReference>
<dbReference type="PANTHER" id="PTHR43542:SF1">
    <property type="entry name" value="METHYLTRANSFERASE"/>
    <property type="match status" value="1"/>
</dbReference>
<evidence type="ECO:0000313" key="4">
    <source>
        <dbReference type="Proteomes" id="UP000233419"/>
    </source>
</evidence>
<dbReference type="InterPro" id="IPR029063">
    <property type="entry name" value="SAM-dependent_MTases_sf"/>
</dbReference>
<dbReference type="PROSITE" id="PS00092">
    <property type="entry name" value="N6_MTASE"/>
    <property type="match status" value="1"/>
</dbReference>
<organism evidence="3 4">
    <name type="scientific">Mesoplasma syrphidae</name>
    <dbReference type="NCBI Taxonomy" id="225999"/>
    <lineage>
        <taxon>Bacteria</taxon>
        <taxon>Bacillati</taxon>
        <taxon>Mycoplasmatota</taxon>
        <taxon>Mollicutes</taxon>
        <taxon>Entomoplasmatales</taxon>
        <taxon>Entomoplasmataceae</taxon>
        <taxon>Mesoplasma</taxon>
    </lineage>
</organism>
<dbReference type="KEGG" id="msyr:CXP39_01015"/>
<dbReference type="RefSeq" id="WP_027048490.1">
    <property type="nucleotide sequence ID" value="NZ_CP025257.1"/>
</dbReference>
<dbReference type="GO" id="GO:0008168">
    <property type="term" value="F:methyltransferase activity"/>
    <property type="evidence" value="ECO:0007669"/>
    <property type="project" value="UniProtKB-KW"/>
</dbReference>
<evidence type="ECO:0000256" key="1">
    <source>
        <dbReference type="ARBA" id="ARBA00022603"/>
    </source>
</evidence>
<keyword evidence="1 3" id="KW-0489">Methyltransferase</keyword>
<dbReference type="NCBIfam" id="TIGR00095">
    <property type="entry name" value="16S rRNA (guanine(966)-N(2))-methyltransferase RsmD"/>
    <property type="match status" value="1"/>
</dbReference>
<name>A0A2K9BJB8_9MOLU</name>